<dbReference type="AlphaFoldDB" id="A0A0L7KU25"/>
<proteinExistence type="predicted"/>
<gene>
    <name evidence="2" type="ORF">OBRU01_21064</name>
</gene>
<reference evidence="2 3" key="1">
    <citation type="journal article" date="2015" name="Genome Biol. Evol.">
        <title>The genome of winter moth (Operophtera brumata) provides a genomic perspective on sexual dimorphism and phenology.</title>
        <authorList>
            <person name="Derks M.F."/>
            <person name="Smit S."/>
            <person name="Salis L."/>
            <person name="Schijlen E."/>
            <person name="Bossers A."/>
            <person name="Mateman C."/>
            <person name="Pijl A.S."/>
            <person name="de Ridder D."/>
            <person name="Groenen M.A."/>
            <person name="Visser M.E."/>
            <person name="Megens H.J."/>
        </authorList>
    </citation>
    <scope>NUCLEOTIDE SEQUENCE [LARGE SCALE GENOMIC DNA]</scope>
    <source>
        <strain evidence="2">WM2013NL</strain>
        <tissue evidence="2">Head and thorax</tissue>
    </source>
</reference>
<dbReference type="Proteomes" id="UP000037510">
    <property type="component" value="Unassembled WGS sequence"/>
</dbReference>
<organism evidence="2 3">
    <name type="scientific">Operophtera brumata</name>
    <name type="common">Winter moth</name>
    <name type="synonym">Phalaena brumata</name>
    <dbReference type="NCBI Taxonomy" id="104452"/>
    <lineage>
        <taxon>Eukaryota</taxon>
        <taxon>Metazoa</taxon>
        <taxon>Ecdysozoa</taxon>
        <taxon>Arthropoda</taxon>
        <taxon>Hexapoda</taxon>
        <taxon>Insecta</taxon>
        <taxon>Pterygota</taxon>
        <taxon>Neoptera</taxon>
        <taxon>Endopterygota</taxon>
        <taxon>Lepidoptera</taxon>
        <taxon>Glossata</taxon>
        <taxon>Ditrysia</taxon>
        <taxon>Geometroidea</taxon>
        <taxon>Geometridae</taxon>
        <taxon>Larentiinae</taxon>
        <taxon>Operophtera</taxon>
    </lineage>
</organism>
<sequence length="92" mass="10465">MHCNFTIRGVYSLLGRLLLFNLDTEGSAKVKICANILQVLNSDAQAFASEFGGPILDYAIDYAMNVTQRFFDAYTYDQLTHVPLTEEFFEKE</sequence>
<keyword evidence="1" id="KW-0732">Signal</keyword>
<accession>A0A0L7KU25</accession>
<feature type="signal peptide" evidence="1">
    <location>
        <begin position="1"/>
        <end position="28"/>
    </location>
</feature>
<evidence type="ECO:0000313" key="2">
    <source>
        <dbReference type="EMBL" id="KOB66551.1"/>
    </source>
</evidence>
<protein>
    <submittedName>
        <fullName evidence="2">Takeout-like protein 3</fullName>
    </submittedName>
</protein>
<keyword evidence="3" id="KW-1185">Reference proteome</keyword>
<feature type="chain" id="PRO_5005572883" evidence="1">
    <location>
        <begin position="29"/>
        <end position="92"/>
    </location>
</feature>
<evidence type="ECO:0000313" key="3">
    <source>
        <dbReference type="Proteomes" id="UP000037510"/>
    </source>
</evidence>
<dbReference type="EMBL" id="JTDY01005846">
    <property type="protein sequence ID" value="KOB66551.1"/>
    <property type="molecule type" value="Genomic_DNA"/>
</dbReference>
<comment type="caution">
    <text evidence="2">The sequence shown here is derived from an EMBL/GenBank/DDBJ whole genome shotgun (WGS) entry which is preliminary data.</text>
</comment>
<name>A0A0L7KU25_OPEBR</name>
<evidence type="ECO:0000256" key="1">
    <source>
        <dbReference type="SAM" id="SignalP"/>
    </source>
</evidence>